<reference evidence="1 2" key="1">
    <citation type="submission" date="2018-08" db="EMBL/GenBank/DDBJ databases">
        <title>Genomic Encyclopedia of Archaeal and Bacterial Type Strains, Phase II (KMG-II): from individual species to whole genera.</title>
        <authorList>
            <person name="Goeker M."/>
        </authorList>
    </citation>
    <scope>NUCLEOTIDE SEQUENCE [LARGE SCALE GENOMIC DNA]</scope>
    <source>
        <strain evidence="1 2">DSM 582</strain>
    </source>
</reference>
<dbReference type="Gene3D" id="3.90.550.10">
    <property type="entry name" value="Spore Coat Polysaccharide Biosynthesis Protein SpsA, Chain A"/>
    <property type="match status" value="1"/>
</dbReference>
<evidence type="ECO:0000313" key="1">
    <source>
        <dbReference type="EMBL" id="REG24392.1"/>
    </source>
</evidence>
<evidence type="ECO:0000313" key="2">
    <source>
        <dbReference type="Proteomes" id="UP000256794"/>
    </source>
</evidence>
<gene>
    <name evidence="1" type="ORF">ATH84_11082</name>
</gene>
<name>A0AAQ0KIM2_PARVE</name>
<keyword evidence="2" id="KW-1185">Reference proteome</keyword>
<evidence type="ECO:0008006" key="3">
    <source>
        <dbReference type="Google" id="ProtNLM"/>
    </source>
</evidence>
<dbReference type="CDD" id="cd00761">
    <property type="entry name" value="Glyco_tranf_GTA_type"/>
    <property type="match status" value="1"/>
</dbReference>
<dbReference type="EMBL" id="QUMX01000108">
    <property type="protein sequence ID" value="REG24392.1"/>
    <property type="molecule type" value="Genomic_DNA"/>
</dbReference>
<dbReference type="Proteomes" id="UP000256794">
    <property type="component" value="Unassembled WGS sequence"/>
</dbReference>
<organism evidence="1 2">
    <name type="scientific">Paracoccus versutus</name>
    <name type="common">Thiobacillus versutus</name>
    <dbReference type="NCBI Taxonomy" id="34007"/>
    <lineage>
        <taxon>Bacteria</taxon>
        <taxon>Pseudomonadati</taxon>
        <taxon>Pseudomonadota</taxon>
        <taxon>Alphaproteobacteria</taxon>
        <taxon>Rhodobacterales</taxon>
        <taxon>Paracoccaceae</taxon>
        <taxon>Paracoccus</taxon>
    </lineage>
</organism>
<comment type="caution">
    <text evidence="1">The sequence shown here is derived from an EMBL/GenBank/DDBJ whole genome shotgun (WGS) entry which is preliminary data.</text>
</comment>
<accession>A0AAQ0KIM2</accession>
<protein>
    <recommendedName>
        <fullName evidence="3">Glycosyltransferase</fullName>
    </recommendedName>
</protein>
<feature type="non-terminal residue" evidence="1">
    <location>
        <position position="78"/>
    </location>
</feature>
<proteinExistence type="predicted"/>
<dbReference type="InterPro" id="IPR029044">
    <property type="entry name" value="Nucleotide-diphossugar_trans"/>
</dbReference>
<dbReference type="SUPFAM" id="SSF53448">
    <property type="entry name" value="Nucleotide-diphospho-sugar transferases"/>
    <property type="match status" value="1"/>
</dbReference>
<sequence>MQQILLRPQDADTVPVQMPRLAVVVPIFRHSVLLAEAIESVLAQRADFPIQLVLVNDGCPHRETDLVCREYALSYPDR</sequence>
<dbReference type="AlphaFoldDB" id="A0AAQ0KIM2"/>